<evidence type="ECO:0000256" key="1">
    <source>
        <dbReference type="ARBA" id="ARBA00022908"/>
    </source>
</evidence>
<dbReference type="Pfam" id="PF00239">
    <property type="entry name" value="Resolvase"/>
    <property type="match status" value="1"/>
</dbReference>
<dbReference type="CDD" id="cd03767">
    <property type="entry name" value="SR_Res_par"/>
    <property type="match status" value="1"/>
</dbReference>
<dbReference type="PANTHER" id="PTHR30461">
    <property type="entry name" value="DNA-INVERTASE FROM LAMBDOID PROPHAGE"/>
    <property type="match status" value="1"/>
</dbReference>
<evidence type="ECO:0000256" key="4">
    <source>
        <dbReference type="PROSITE-ProRule" id="PRU10137"/>
    </source>
</evidence>
<evidence type="ECO:0000256" key="3">
    <source>
        <dbReference type="ARBA" id="ARBA00023172"/>
    </source>
</evidence>
<dbReference type="InterPro" id="IPR006119">
    <property type="entry name" value="Resolv_N"/>
</dbReference>
<sequence>MTMIRTYLRASTKDQDASRARAELQAFVDQRGLKIAAEYMEHESGASLARPELFKLIDQAHVGDILLIEQVDRLSRLKTDDWQKLKAKLAAKRIKVVALDLPTSHMMIDTNEFTGRMFEALNSMMLDMLAAISRKDYDDRRKRQAQGIAKIMADPITKAVKFKGKAEDVRRNTHVAELLKSGKSWSDVQALTGVSRMTVAKVAKRVREGAQ</sequence>
<gene>
    <name evidence="6" type="ORF">U5G49_004730</name>
</gene>
<evidence type="ECO:0000259" key="5">
    <source>
        <dbReference type="PROSITE" id="PS51736"/>
    </source>
</evidence>
<dbReference type="SUPFAM" id="SSF53041">
    <property type="entry name" value="Resolvase-like"/>
    <property type="match status" value="1"/>
</dbReference>
<proteinExistence type="predicted"/>
<keyword evidence="7" id="KW-1185">Reference proteome</keyword>
<feature type="domain" description="Resolvase/invertase-type recombinase catalytic" evidence="5">
    <location>
        <begin position="3"/>
        <end position="155"/>
    </location>
</feature>
<dbReference type="SMART" id="SM00857">
    <property type="entry name" value="Resolvase"/>
    <property type="match status" value="1"/>
</dbReference>
<dbReference type="PROSITE" id="PS51736">
    <property type="entry name" value="RECOMBINASES_3"/>
    <property type="match status" value="1"/>
</dbReference>
<dbReference type="PROSITE" id="PS00397">
    <property type="entry name" value="RECOMBINASES_1"/>
    <property type="match status" value="1"/>
</dbReference>
<name>A0ABZ0ZJ32_9HYPH</name>
<dbReference type="Gene3D" id="3.40.50.1390">
    <property type="entry name" value="Resolvase, N-terminal catalytic domain"/>
    <property type="match status" value="1"/>
</dbReference>
<dbReference type="PROSITE" id="PS00398">
    <property type="entry name" value="RECOMBINASES_2"/>
    <property type="match status" value="1"/>
</dbReference>
<dbReference type="RefSeq" id="WP_193446396.1">
    <property type="nucleotide sequence ID" value="NZ_BSOQ01000043.1"/>
</dbReference>
<dbReference type="InterPro" id="IPR036162">
    <property type="entry name" value="Resolvase-like_N_sf"/>
</dbReference>
<protein>
    <submittedName>
        <fullName evidence="6">Recombinase family protein</fullName>
    </submittedName>
</protein>
<keyword evidence="3" id="KW-0233">DNA recombination</keyword>
<dbReference type="InterPro" id="IPR006118">
    <property type="entry name" value="Recombinase_CS"/>
</dbReference>
<evidence type="ECO:0000313" key="6">
    <source>
        <dbReference type="EMBL" id="WQN39526.1"/>
    </source>
</evidence>
<dbReference type="Proteomes" id="UP001322785">
    <property type="component" value="Chromosome"/>
</dbReference>
<accession>A0ABZ0ZJ32</accession>
<evidence type="ECO:0000313" key="7">
    <source>
        <dbReference type="Proteomes" id="UP001322785"/>
    </source>
</evidence>
<reference evidence="6 7" key="1">
    <citation type="submission" date="2023-12" db="EMBL/GenBank/DDBJ databases">
        <authorList>
            <person name="Menendez E."/>
            <person name="Kaur S."/>
            <person name="Flores-Felix J.D."/>
            <person name="diCenzo G.C."/>
            <person name="Peix A."/>
            <person name="Velazquez E."/>
        </authorList>
    </citation>
    <scope>NUCLEOTIDE SEQUENCE [LARGE SCALE GENOMIC DNA]</scope>
    <source>
        <strain evidence="6 7">CIP 108029</strain>
    </source>
</reference>
<dbReference type="EMBL" id="CP140635">
    <property type="protein sequence ID" value="WQN39526.1"/>
    <property type="molecule type" value="Genomic_DNA"/>
</dbReference>
<keyword evidence="1" id="KW-0229">DNA integration</keyword>
<dbReference type="InterPro" id="IPR050639">
    <property type="entry name" value="SSR_resolvase"/>
</dbReference>
<keyword evidence="2" id="KW-0238">DNA-binding</keyword>
<organism evidence="6 7">
    <name type="scientific">Rhizobium indigoferae</name>
    <dbReference type="NCBI Taxonomy" id="158891"/>
    <lineage>
        <taxon>Bacteria</taxon>
        <taxon>Pseudomonadati</taxon>
        <taxon>Pseudomonadota</taxon>
        <taxon>Alphaproteobacteria</taxon>
        <taxon>Hyphomicrobiales</taxon>
        <taxon>Rhizobiaceae</taxon>
        <taxon>Rhizobium/Agrobacterium group</taxon>
        <taxon>Rhizobium</taxon>
    </lineage>
</organism>
<feature type="active site" description="O-(5'-phospho-DNA)-serine intermediate" evidence="4">
    <location>
        <position position="11"/>
    </location>
</feature>
<evidence type="ECO:0000256" key="2">
    <source>
        <dbReference type="ARBA" id="ARBA00023125"/>
    </source>
</evidence>
<dbReference type="PANTHER" id="PTHR30461:SF25">
    <property type="entry name" value="RESOLVASE-RELATED"/>
    <property type="match status" value="1"/>
</dbReference>